<dbReference type="EMBL" id="QXML01000013">
    <property type="protein sequence ID" value="RIW12574.1"/>
    <property type="molecule type" value="Genomic_DNA"/>
</dbReference>
<evidence type="ECO:0000259" key="4">
    <source>
        <dbReference type="PROSITE" id="PS50110"/>
    </source>
</evidence>
<dbReference type="Pfam" id="PF00072">
    <property type="entry name" value="Response_reg"/>
    <property type="match status" value="1"/>
</dbReference>
<dbReference type="AlphaFoldDB" id="A0A418PM92"/>
<dbReference type="InterPro" id="IPR050595">
    <property type="entry name" value="Bact_response_regulator"/>
</dbReference>
<dbReference type="Proteomes" id="UP000283522">
    <property type="component" value="Unassembled WGS sequence"/>
</dbReference>
<feature type="modified residue" description="4-aspartylphosphate" evidence="3">
    <location>
        <position position="59"/>
    </location>
</feature>
<dbReference type="RefSeq" id="WP_119479423.1">
    <property type="nucleotide sequence ID" value="NZ_QXML01000013.1"/>
</dbReference>
<dbReference type="PANTHER" id="PTHR44591">
    <property type="entry name" value="STRESS RESPONSE REGULATOR PROTEIN 1"/>
    <property type="match status" value="1"/>
</dbReference>
<keyword evidence="1 3" id="KW-0597">Phosphoprotein</keyword>
<dbReference type="PROSITE" id="PS50110">
    <property type="entry name" value="RESPONSE_REGULATORY"/>
    <property type="match status" value="1"/>
</dbReference>
<dbReference type="OrthoDB" id="1524091at2"/>
<dbReference type="Gene3D" id="3.40.50.2300">
    <property type="match status" value="1"/>
</dbReference>
<gene>
    <name evidence="5" type="ORF">D0X99_18865</name>
</gene>
<accession>A0A418PM92</accession>
<dbReference type="PANTHER" id="PTHR44591:SF14">
    <property type="entry name" value="PROTEIN PILG"/>
    <property type="match status" value="1"/>
</dbReference>
<proteinExistence type="predicted"/>
<reference evidence="5 6" key="1">
    <citation type="submission" date="2018-09" db="EMBL/GenBank/DDBJ databases">
        <authorList>
            <person name="Wang X."/>
            <person name="Du Z."/>
        </authorList>
    </citation>
    <scope>NUCLEOTIDE SEQUENCE [LARGE SCALE GENOMIC DNA]</scope>
    <source>
        <strain evidence="5 6">N3</strain>
    </source>
</reference>
<dbReference type="InterPro" id="IPR011006">
    <property type="entry name" value="CheY-like_superfamily"/>
</dbReference>
<keyword evidence="6" id="KW-1185">Reference proteome</keyword>
<dbReference type="InterPro" id="IPR001789">
    <property type="entry name" value="Sig_transdc_resp-reg_receiver"/>
</dbReference>
<evidence type="ECO:0000256" key="2">
    <source>
        <dbReference type="ARBA" id="ARBA00023012"/>
    </source>
</evidence>
<organism evidence="5 6">
    <name type="scientific">Algoriphagus lacus</name>
    <dbReference type="NCBI Taxonomy" id="2056311"/>
    <lineage>
        <taxon>Bacteria</taxon>
        <taxon>Pseudomonadati</taxon>
        <taxon>Bacteroidota</taxon>
        <taxon>Cytophagia</taxon>
        <taxon>Cytophagales</taxon>
        <taxon>Cyclobacteriaceae</taxon>
        <taxon>Algoriphagus</taxon>
    </lineage>
</organism>
<evidence type="ECO:0000313" key="6">
    <source>
        <dbReference type="Proteomes" id="UP000283522"/>
    </source>
</evidence>
<dbReference type="SUPFAM" id="SSF52172">
    <property type="entry name" value="CheY-like"/>
    <property type="match status" value="1"/>
</dbReference>
<evidence type="ECO:0000313" key="5">
    <source>
        <dbReference type="EMBL" id="RIW12574.1"/>
    </source>
</evidence>
<name>A0A418PM92_9BACT</name>
<evidence type="ECO:0000256" key="1">
    <source>
        <dbReference type="ARBA" id="ARBA00022553"/>
    </source>
</evidence>
<evidence type="ECO:0000256" key="3">
    <source>
        <dbReference type="PROSITE-ProRule" id="PRU00169"/>
    </source>
</evidence>
<protein>
    <submittedName>
        <fullName evidence="5">Response regulator</fullName>
    </submittedName>
</protein>
<comment type="caution">
    <text evidence="5">The sequence shown here is derived from an EMBL/GenBank/DDBJ whole genome shotgun (WGS) entry which is preliminary data.</text>
</comment>
<sequence length="123" mass="14299">MSDFSIQRILVLDDDRIQHLLLQKRFNLISKEIELATFERAVEALEFLKKNSVDKVLTDLNLGVMDGWEFVDELEKINFTGRLFFLTGSIVPEDRRRAEEDPRITGFFEKPISEADLIQILNA</sequence>
<dbReference type="GO" id="GO:0000160">
    <property type="term" value="P:phosphorelay signal transduction system"/>
    <property type="evidence" value="ECO:0007669"/>
    <property type="project" value="UniProtKB-KW"/>
</dbReference>
<dbReference type="SMART" id="SM00448">
    <property type="entry name" value="REC"/>
    <property type="match status" value="1"/>
</dbReference>
<keyword evidence="2" id="KW-0902">Two-component regulatory system</keyword>
<feature type="domain" description="Response regulatory" evidence="4">
    <location>
        <begin position="8"/>
        <end position="123"/>
    </location>
</feature>